<dbReference type="SUPFAM" id="SSF52540">
    <property type="entry name" value="P-loop containing nucleoside triphosphate hydrolases"/>
    <property type="match status" value="1"/>
</dbReference>
<gene>
    <name evidence="5" type="ORF">MATL_G00207280</name>
</gene>
<reference evidence="5" key="1">
    <citation type="submission" date="2021-01" db="EMBL/GenBank/DDBJ databases">
        <authorList>
            <person name="Zahm M."/>
            <person name="Roques C."/>
            <person name="Cabau C."/>
            <person name="Klopp C."/>
            <person name="Donnadieu C."/>
            <person name="Jouanno E."/>
            <person name="Lampietro C."/>
            <person name="Louis A."/>
            <person name="Herpin A."/>
            <person name="Echchiki A."/>
            <person name="Berthelot C."/>
            <person name="Parey E."/>
            <person name="Roest-Crollius H."/>
            <person name="Braasch I."/>
            <person name="Postlethwait J."/>
            <person name="Bobe J."/>
            <person name="Montfort J."/>
            <person name="Bouchez O."/>
            <person name="Begum T."/>
            <person name="Mejri S."/>
            <person name="Adams A."/>
            <person name="Chen W.-J."/>
            <person name="Guiguen Y."/>
        </authorList>
    </citation>
    <scope>NUCLEOTIDE SEQUENCE</scope>
    <source>
        <strain evidence="5">YG-15Mar2019-1</strain>
        <tissue evidence="5">Brain</tissue>
    </source>
</reference>
<name>A0A9D3PKE0_MEGAT</name>
<evidence type="ECO:0000256" key="2">
    <source>
        <dbReference type="ARBA" id="ARBA00022741"/>
    </source>
</evidence>
<comment type="caution">
    <text evidence="5">The sequence shown here is derived from an EMBL/GenBank/DDBJ whole genome shotgun (WGS) entry which is preliminary data.</text>
</comment>
<organism evidence="5 6">
    <name type="scientific">Megalops atlanticus</name>
    <name type="common">Tarpon</name>
    <name type="synonym">Clupea gigantea</name>
    <dbReference type="NCBI Taxonomy" id="7932"/>
    <lineage>
        <taxon>Eukaryota</taxon>
        <taxon>Metazoa</taxon>
        <taxon>Chordata</taxon>
        <taxon>Craniata</taxon>
        <taxon>Vertebrata</taxon>
        <taxon>Euteleostomi</taxon>
        <taxon>Actinopterygii</taxon>
        <taxon>Neopterygii</taxon>
        <taxon>Teleostei</taxon>
        <taxon>Elopiformes</taxon>
        <taxon>Megalopidae</taxon>
        <taxon>Megalops</taxon>
    </lineage>
</organism>
<accession>A0A9D3PKE0</accession>
<dbReference type="GO" id="GO:0006139">
    <property type="term" value="P:nucleobase-containing compound metabolic process"/>
    <property type="evidence" value="ECO:0007669"/>
    <property type="project" value="InterPro"/>
</dbReference>
<dbReference type="Pfam" id="PF00406">
    <property type="entry name" value="ADK"/>
    <property type="match status" value="1"/>
</dbReference>
<dbReference type="Gene3D" id="3.40.50.300">
    <property type="entry name" value="P-loop containing nucleotide triphosphate hydrolases"/>
    <property type="match status" value="1"/>
</dbReference>
<dbReference type="Gene3D" id="3.40.50.720">
    <property type="entry name" value="NAD(P)-binding Rossmann-like Domain"/>
    <property type="match status" value="1"/>
</dbReference>
<keyword evidence="2" id="KW-0547">Nucleotide-binding</keyword>
<dbReference type="Proteomes" id="UP001046870">
    <property type="component" value="Chromosome 18"/>
</dbReference>
<dbReference type="PANTHER" id="PTHR23359">
    <property type="entry name" value="NUCLEOTIDE KINASE"/>
    <property type="match status" value="1"/>
</dbReference>
<dbReference type="Pfam" id="PF05186">
    <property type="entry name" value="Dpy-30"/>
    <property type="match status" value="1"/>
</dbReference>
<dbReference type="SUPFAM" id="SSF51735">
    <property type="entry name" value="NAD(P)-binding Rossmann-fold domains"/>
    <property type="match status" value="1"/>
</dbReference>
<keyword evidence="3" id="KW-0418">Kinase</keyword>
<dbReference type="PRINTS" id="PR00094">
    <property type="entry name" value="ADENYLTKNASE"/>
</dbReference>
<dbReference type="GO" id="GO:0005524">
    <property type="term" value="F:ATP binding"/>
    <property type="evidence" value="ECO:0007669"/>
    <property type="project" value="InterPro"/>
</dbReference>
<dbReference type="CDD" id="cd22967">
    <property type="entry name" value="DD_AK7"/>
    <property type="match status" value="1"/>
</dbReference>
<dbReference type="InterPro" id="IPR000850">
    <property type="entry name" value="Adenylat/UMP-CMP_kin"/>
</dbReference>
<dbReference type="InterPro" id="IPR027417">
    <property type="entry name" value="P-loop_NTPase"/>
</dbReference>
<evidence type="ECO:0000313" key="6">
    <source>
        <dbReference type="Proteomes" id="UP001046870"/>
    </source>
</evidence>
<evidence type="ECO:0000256" key="3">
    <source>
        <dbReference type="ARBA" id="ARBA00022777"/>
    </source>
</evidence>
<dbReference type="GO" id="GO:0019205">
    <property type="term" value="F:nucleobase-containing compound kinase activity"/>
    <property type="evidence" value="ECO:0007669"/>
    <property type="project" value="InterPro"/>
</dbReference>
<dbReference type="EMBL" id="JAFDVH010000018">
    <property type="protein sequence ID" value="KAG7461171.1"/>
    <property type="molecule type" value="Genomic_DNA"/>
</dbReference>
<dbReference type="InterPro" id="IPR007858">
    <property type="entry name" value="Dpy-30_motif"/>
</dbReference>
<dbReference type="AlphaFoldDB" id="A0A9D3PKE0"/>
<feature type="coiled-coil region" evidence="4">
    <location>
        <begin position="593"/>
        <end position="635"/>
    </location>
</feature>
<dbReference type="OrthoDB" id="10262413at2759"/>
<proteinExistence type="predicted"/>
<sequence length="700" mass="80153">MAEEKKAIGPLTKRVFINLIDSYSSECIGKFLSTRVVGASLDEAEGEGEEEEEEEEDEGTFQIVGTVATKTEKQRSSFSLDEYYALNREELLQRLMECDVIVYNISENAEQLDEASWAISALHSEMSNFAGPKIFILVSTVMTWALTKPVDPDDLEIPFTEDDYRRRRPHPNFKEHISVEKLVLKMGKTKKSKLSTYIVAAGLQYGMGENIFHYFFKASWLGEVSRIPIFGSGNNVIPTIHVNDLAGVIQNIIDHKPKTHYLLAVDDSKNTFEDIVKMISSALGPGKTEKVPKEEAFLTKDFTQADIDALSLHLRAEAVFLKNSFNLHWACESGMVVNIDRVVEEYRQIRQLLPIRICILGPPAVGKTTVAKKICKHYKLHHVTVKEAIAERIAQLEEIAGMDSEESEAYDTSGARELLESLKENMSQNGGRLDDRFVFQIMRDKLNSKPCRNQGFVLDGFPKTYEQAKELFYGEEEEPEETRPKIPQFDPKITPEYVFALDATDEFLKDRVQNLPESVVEGTNYTQDRFLRRMAVFRDRNAQEETVLDYFDELEIHPEHIDVTDGEDIEYTNVTKKIIRAVGKAKNYGPSAEEREEEERRNAEERMKLLAAEREERERKEVEEAANRAAQLEEWSKNLREVKSQEHEMLEVQSIPLRNYLMKNVMPTLTEALVECCKVKPDDPVDFLAEYLFRNCAHEG</sequence>
<evidence type="ECO:0000313" key="5">
    <source>
        <dbReference type="EMBL" id="KAG7461171.1"/>
    </source>
</evidence>
<keyword evidence="1" id="KW-0808">Transferase</keyword>
<protein>
    <submittedName>
        <fullName evidence="5">Uncharacterized protein</fullName>
    </submittedName>
</protein>
<keyword evidence="6" id="KW-1185">Reference proteome</keyword>
<dbReference type="Gene3D" id="1.20.890.10">
    <property type="entry name" value="cAMP-dependent protein kinase regulatory subunit, dimerization-anchoring domain"/>
    <property type="match status" value="1"/>
</dbReference>
<keyword evidence="4" id="KW-0175">Coiled coil</keyword>
<dbReference type="CDD" id="cd01428">
    <property type="entry name" value="ADK"/>
    <property type="match status" value="1"/>
</dbReference>
<dbReference type="InterPro" id="IPR047499">
    <property type="entry name" value="DD_AK7"/>
</dbReference>
<evidence type="ECO:0000256" key="4">
    <source>
        <dbReference type="SAM" id="Coils"/>
    </source>
</evidence>
<evidence type="ECO:0000256" key="1">
    <source>
        <dbReference type="ARBA" id="ARBA00022679"/>
    </source>
</evidence>
<dbReference type="InterPro" id="IPR036291">
    <property type="entry name" value="NAD(P)-bd_dom_sf"/>
</dbReference>